<name>A0A9Q0KJM1_9MAGN</name>
<dbReference type="FunFam" id="2.40.50.140:FF:000267">
    <property type="entry name" value="Protein BREAST CANCER SUSCEPTIBILITY 2 homolog B"/>
    <property type="match status" value="1"/>
</dbReference>
<feature type="region of interest" description="Disordered" evidence="6">
    <location>
        <begin position="405"/>
        <end position="437"/>
    </location>
</feature>
<dbReference type="OrthoDB" id="21095at2759"/>
<dbReference type="InterPro" id="IPR012340">
    <property type="entry name" value="NA-bd_OB-fold"/>
</dbReference>
<evidence type="ECO:0000256" key="5">
    <source>
        <dbReference type="ARBA" id="ARBA00023204"/>
    </source>
</evidence>
<dbReference type="PANTHER" id="PTHR11289:SF0">
    <property type="entry name" value="BREAST CANCER TYPE 2 SUSCEPTIBILITY PROTEIN"/>
    <property type="match status" value="1"/>
</dbReference>
<evidence type="ECO:0000313" key="9">
    <source>
        <dbReference type="Proteomes" id="UP001141806"/>
    </source>
</evidence>
<dbReference type="PROSITE" id="PS50138">
    <property type="entry name" value="BRCA2_REPEAT"/>
    <property type="match status" value="3"/>
</dbReference>
<evidence type="ECO:0000259" key="7">
    <source>
        <dbReference type="SMART" id="SM01341"/>
    </source>
</evidence>
<dbReference type="InterPro" id="IPR002093">
    <property type="entry name" value="BRCA2_repeat"/>
</dbReference>
<dbReference type="AlphaFoldDB" id="A0A9Q0KJM1"/>
<sequence>MTTWQVFSDAGNNFRWEIARSPETRPEESRRSLIIRDEAPDSRLPSMTDLLFQGSSKLMQSKRDANDSLPMFRTGSGKSVGVKQSSLMKALSVLGEVDAAENGEACATDDVRSFSNSHFRTGSGKTVSVSPAGLLRAKTLLGFEENHNHFTPQGLRNTRNLPTTDELNYLGNSLNLEARAGVQNNRSLAARSVPRHLVSFPTDMYSSESDPKKETVPDLQLSVRSKSARIPSPIKFQTAGGRSISVSKDALQRARSLLGDAEFGSLPNEGTGDDSLLSIFKKKTFSEIPLNKEIVPNDSCLHQNVHASKTFRPPMGLISNQKQSIATVDGINSGSNLPTTVGSNSLICEGSFKTTSNIFCIQKPSKGENTGPYVAVKNPMANDSGSRIAPLARSTGRALVDISNNIDHSNSNQRHIPCEKKRRGGRSSVSPFKRPRNSRFITPLTSTNYLLSNGPPSLKLSEGSCCKVKVSTRYPFEAERKTVEEFFGGPPCHQNLLEHLPDQIKFMNADSAEKYMFCDKSRSDVTGREAFHHMLSKSGASTLSASKEWVANHYKWIVWKLACYERGYPAEASGRYLTVSNVIEELKYRYEREVNHGHRSALKRILEGDASPGSMMVLCISAIRSYPDPVLDTGHPMPSLEDAKKISGSNWVENSNVGKIELTDGWYSLNALLDVPLSKQLLAGKLFVGQKLRVWGASLGGWVGPISPLEGSNDVHLLLHINGTYRACWADRLGFCKGLGTPLAFRCIKGGGGMVPRTIVGVTRIYPVLYKERLSNGGSVVRSERMEAKMVQLYNQRRSMIAEGIMSEFQKDINFPHCKSDDSEEGAKIFKILETAAEPEVLMAEMSSEQLTYFASYQAKQEAIRLSDMQNKIQKAIENAGLSGRDVSPFMRVRVVGLTSKYFRREGCMRDGLITIWNPTEKQQFELVEGQAYTVTGLTALNSDSDTIYLHARGSATAWQPCSPLAAESFEPFFTSRKSVSLSNLGEVPLAREFDIAAVVVYVGEVYISSNQKRQWVFVTDGSISEPELQLEGSADCLLAVSFCLPDTDNDSSAPINCNLEGSTVGFCNLVKRSRDKMNHLWVAEATENSTYLSSYDFPGCSHLKEAASSAHKWAKLSYLTMQKLRERVLIIIGGCES</sequence>
<dbReference type="EMBL" id="JAMYWD010000005">
    <property type="protein sequence ID" value="KAJ4971883.1"/>
    <property type="molecule type" value="Genomic_DNA"/>
</dbReference>
<reference evidence="8" key="1">
    <citation type="journal article" date="2023" name="Plant J.">
        <title>The genome of the king protea, Protea cynaroides.</title>
        <authorList>
            <person name="Chang J."/>
            <person name="Duong T.A."/>
            <person name="Schoeman C."/>
            <person name="Ma X."/>
            <person name="Roodt D."/>
            <person name="Barker N."/>
            <person name="Li Z."/>
            <person name="Van de Peer Y."/>
            <person name="Mizrachi E."/>
        </authorList>
    </citation>
    <scope>NUCLEOTIDE SEQUENCE</scope>
    <source>
        <tissue evidence="8">Young leaves</tissue>
    </source>
</reference>
<evidence type="ECO:0000256" key="2">
    <source>
        <dbReference type="ARBA" id="ARBA00022763"/>
    </source>
</evidence>
<keyword evidence="3" id="KW-0238">DNA-binding</keyword>
<dbReference type="InterPro" id="IPR036315">
    <property type="entry name" value="BRCA2_hlx_sf"/>
</dbReference>
<dbReference type="SUPFAM" id="SSF81872">
    <property type="entry name" value="BRCA2 helical domain"/>
    <property type="match status" value="1"/>
</dbReference>
<dbReference type="Pfam" id="PF09103">
    <property type="entry name" value="BRCA-2_OB1"/>
    <property type="match status" value="1"/>
</dbReference>
<keyword evidence="2" id="KW-0227">DNA damage</keyword>
<protein>
    <recommendedName>
        <fullName evidence="7">Tower domain-containing protein</fullName>
    </recommendedName>
</protein>
<dbReference type="InterPro" id="IPR015205">
    <property type="entry name" value="Tower_dom"/>
</dbReference>
<organism evidence="8 9">
    <name type="scientific">Protea cynaroides</name>
    <dbReference type="NCBI Taxonomy" id="273540"/>
    <lineage>
        <taxon>Eukaryota</taxon>
        <taxon>Viridiplantae</taxon>
        <taxon>Streptophyta</taxon>
        <taxon>Embryophyta</taxon>
        <taxon>Tracheophyta</taxon>
        <taxon>Spermatophyta</taxon>
        <taxon>Magnoliopsida</taxon>
        <taxon>Proteales</taxon>
        <taxon>Proteaceae</taxon>
        <taxon>Protea</taxon>
    </lineage>
</organism>
<dbReference type="Gene3D" id="2.40.50.140">
    <property type="entry name" value="Nucleic acid-binding proteins"/>
    <property type="match status" value="4"/>
</dbReference>
<evidence type="ECO:0000256" key="1">
    <source>
        <dbReference type="ARBA" id="ARBA00022737"/>
    </source>
</evidence>
<evidence type="ECO:0000256" key="3">
    <source>
        <dbReference type="ARBA" id="ARBA00023125"/>
    </source>
</evidence>
<evidence type="ECO:0000256" key="6">
    <source>
        <dbReference type="SAM" id="MobiDB-lite"/>
    </source>
</evidence>
<dbReference type="PANTHER" id="PTHR11289">
    <property type="entry name" value="BREAST CANCER TYPE 2 SUSCEPTIBILITY PROTEIN BRCA2"/>
    <property type="match status" value="1"/>
</dbReference>
<dbReference type="GO" id="GO:0003677">
    <property type="term" value="F:DNA binding"/>
    <property type="evidence" value="ECO:0007669"/>
    <property type="project" value="UniProtKB-KW"/>
</dbReference>
<keyword evidence="9" id="KW-1185">Reference proteome</keyword>
<keyword evidence="4" id="KW-0233">DNA recombination</keyword>
<dbReference type="CDD" id="cd04493">
    <property type="entry name" value="BRCA2DBD_OB1"/>
    <property type="match status" value="1"/>
</dbReference>
<dbReference type="InterPro" id="IPR015252">
    <property type="entry name" value="BRCA2_hlx"/>
</dbReference>
<dbReference type="InterPro" id="IPR015187">
    <property type="entry name" value="BRCA2_OB_1"/>
</dbReference>
<dbReference type="SMART" id="SM01341">
    <property type="entry name" value="Tower"/>
    <property type="match status" value="1"/>
</dbReference>
<keyword evidence="5" id="KW-0234">DNA repair</keyword>
<dbReference type="FunFam" id="2.40.50.140:FF:000262">
    <property type="entry name" value="Protein BREAST CANCER SUSCEPTIBILITY 2 homolog B"/>
    <property type="match status" value="1"/>
</dbReference>
<evidence type="ECO:0000313" key="8">
    <source>
        <dbReference type="EMBL" id="KAJ4971883.1"/>
    </source>
</evidence>
<dbReference type="GO" id="GO:0006355">
    <property type="term" value="P:regulation of DNA-templated transcription"/>
    <property type="evidence" value="ECO:0007669"/>
    <property type="project" value="TreeGrafter"/>
</dbReference>
<feature type="domain" description="Tower" evidence="7">
    <location>
        <begin position="771"/>
        <end position="812"/>
    </location>
</feature>
<accession>A0A9Q0KJM1</accession>
<proteinExistence type="predicted"/>
<gene>
    <name evidence="8" type="ORF">NE237_004982</name>
</gene>
<dbReference type="Proteomes" id="UP001141806">
    <property type="component" value="Unassembled WGS sequence"/>
</dbReference>
<dbReference type="SUPFAM" id="SSF81878">
    <property type="entry name" value="BRCA2 tower domain"/>
    <property type="match status" value="1"/>
</dbReference>
<keyword evidence="1" id="KW-0677">Repeat</keyword>
<dbReference type="GO" id="GO:0000724">
    <property type="term" value="P:double-strand break repair via homologous recombination"/>
    <property type="evidence" value="ECO:0007669"/>
    <property type="project" value="InterPro"/>
</dbReference>
<comment type="caution">
    <text evidence="8">The sequence shown here is derived from an EMBL/GenBank/DDBJ whole genome shotgun (WGS) entry which is preliminary data.</text>
</comment>
<dbReference type="Pfam" id="PF00634">
    <property type="entry name" value="BRCA2"/>
    <property type="match status" value="2"/>
</dbReference>
<evidence type="ECO:0000256" key="4">
    <source>
        <dbReference type="ARBA" id="ARBA00023172"/>
    </source>
</evidence>
<dbReference type="SUPFAM" id="SSF50249">
    <property type="entry name" value="Nucleic acid-binding proteins"/>
    <property type="match status" value="3"/>
</dbReference>
<dbReference type="InterPro" id="IPR015525">
    <property type="entry name" value="BRCA2"/>
</dbReference>
<dbReference type="Pfam" id="PF09169">
    <property type="entry name" value="BRCA-2_helical"/>
    <property type="match status" value="1"/>
</dbReference>